<evidence type="ECO:0000313" key="1">
    <source>
        <dbReference type="EMBL" id="GIE73772.1"/>
    </source>
</evidence>
<keyword evidence="2" id="KW-1185">Reference proteome</keyword>
<comment type="caution">
    <text evidence="1">The sequence shown here is derived from an EMBL/GenBank/DDBJ whole genome shotgun (WGS) entry which is preliminary data.</text>
</comment>
<sequence>MISSPEFETFGPWIHRVRAASDLPRLYRDSGINPAACRLVLKVPRNIDRRHATPDMHLYDQLIAVEPETLTVLTRHGDGYGTVRLPLDRIVAIEHSTRMLDGRLILHTAESGPVVITYNGASQELVEDLVLVLRETYLPFGPAPVVAGSHPEAYLGVQDGALVTAYRRTVAREPGMRLYSAVYRRPVTPVLVRQRLWPATLHASIVLADDRELQVIHRRDWFSRGGDDHSLALTVLPRLRISGYELEPHHRYRGVSTVTLHAAGATLLAFPMPDGPEVAAFLTALGVEPAQDAGWS</sequence>
<dbReference type="EMBL" id="BOMS01000189">
    <property type="protein sequence ID" value="GIE73772.1"/>
    <property type="molecule type" value="Genomic_DNA"/>
</dbReference>
<accession>A0ABQ4BSZ1</accession>
<dbReference type="RefSeq" id="WP_203831325.1">
    <property type="nucleotide sequence ID" value="NZ_BAAATY010000077.1"/>
</dbReference>
<dbReference type="Proteomes" id="UP000624709">
    <property type="component" value="Unassembled WGS sequence"/>
</dbReference>
<evidence type="ECO:0000313" key="2">
    <source>
        <dbReference type="Proteomes" id="UP000624709"/>
    </source>
</evidence>
<name>A0ABQ4BSZ1_9ACTN</name>
<protein>
    <submittedName>
        <fullName evidence="1">Uncharacterized protein</fullName>
    </submittedName>
</protein>
<gene>
    <name evidence="1" type="ORF">Apa02nite_098800</name>
</gene>
<organism evidence="1 2">
    <name type="scientific">Actinoplanes palleronii</name>
    <dbReference type="NCBI Taxonomy" id="113570"/>
    <lineage>
        <taxon>Bacteria</taxon>
        <taxon>Bacillati</taxon>
        <taxon>Actinomycetota</taxon>
        <taxon>Actinomycetes</taxon>
        <taxon>Micromonosporales</taxon>
        <taxon>Micromonosporaceae</taxon>
        <taxon>Actinoplanes</taxon>
    </lineage>
</organism>
<proteinExistence type="predicted"/>
<reference evidence="1 2" key="1">
    <citation type="submission" date="2021-01" db="EMBL/GenBank/DDBJ databases">
        <title>Whole genome shotgun sequence of Actinoplanes palleronii NBRC 14916.</title>
        <authorList>
            <person name="Komaki H."/>
            <person name="Tamura T."/>
        </authorList>
    </citation>
    <scope>NUCLEOTIDE SEQUENCE [LARGE SCALE GENOMIC DNA]</scope>
    <source>
        <strain evidence="1 2">NBRC 14916</strain>
    </source>
</reference>